<evidence type="ECO:0000259" key="4">
    <source>
        <dbReference type="Pfam" id="PF01370"/>
    </source>
</evidence>
<keyword evidence="6" id="KW-1185">Reference proteome</keyword>
<gene>
    <name evidence="5" type="ORF">POTOM_008288</name>
</gene>
<dbReference type="Pfam" id="PF01370">
    <property type="entry name" value="Epimerase"/>
    <property type="match status" value="1"/>
</dbReference>
<name>A0A8X8DC79_POPTO</name>
<proteinExistence type="inferred from homology"/>
<evidence type="ECO:0000313" key="5">
    <source>
        <dbReference type="EMBL" id="KAG6786680.1"/>
    </source>
</evidence>
<evidence type="ECO:0000256" key="1">
    <source>
        <dbReference type="ARBA" id="ARBA00022857"/>
    </source>
</evidence>
<sequence>MNQRGRKTPPTILFELILEREREMEGERGTVCVTGGTGYLASLLIMKLLEQGYSVNTTVRPHPDGNKDISYLTGLPGAKERLQIFKADLNEPESFNEAIEGCAGVLHLAHSLDLGDREPEEIATKRSLEGTLGILKACLNAKTVKRVVYTSSAAAILFSGNGQEVVDESAWTDMDYFKDLKFTASSYTASKTKTERAALEFAEQHGLDLVTLIPSLVLGPFSSPRIPASLYMGLAMIMGNRSLYRILIESNMVHVEDVARAHIFLLEYPAAKGRYICSSDRISLHGMSEFLSARYPDLQIPSKESLKDITGYKQCGLSSKKLLDCGFRFEHGLEDMFDGAIQSCKEKGFL</sequence>
<dbReference type="PANTHER" id="PTHR10366">
    <property type="entry name" value="NAD DEPENDENT EPIMERASE/DEHYDRATASE"/>
    <property type="match status" value="1"/>
</dbReference>
<evidence type="ECO:0000313" key="6">
    <source>
        <dbReference type="Proteomes" id="UP000886885"/>
    </source>
</evidence>
<comment type="similarity">
    <text evidence="3">Belongs to the NAD(P)-dependent epimerase/dehydratase family. Dihydroflavonol-4-reductase subfamily.</text>
</comment>
<dbReference type="EMBL" id="JAAWWB010000003">
    <property type="protein sequence ID" value="KAG6786680.1"/>
    <property type="molecule type" value="Genomic_DNA"/>
</dbReference>
<dbReference type="OrthoDB" id="819454at2759"/>
<dbReference type="PANTHER" id="PTHR10366:SF611">
    <property type="entry name" value="NAD-DEPENDENT EPIMERASE_DEHYDRATASE DOMAIN-CONTAINING PROTEIN"/>
    <property type="match status" value="1"/>
</dbReference>
<protein>
    <recommendedName>
        <fullName evidence="4">NAD-dependent epimerase/dehydratase domain-containing protein</fullName>
    </recommendedName>
</protein>
<dbReference type="FunFam" id="3.40.50.720:FF:000085">
    <property type="entry name" value="Dihydroflavonol reductase"/>
    <property type="match status" value="1"/>
</dbReference>
<dbReference type="AlphaFoldDB" id="A0A8X8DC79"/>
<keyword evidence="1" id="KW-0521">NADP</keyword>
<evidence type="ECO:0000256" key="3">
    <source>
        <dbReference type="ARBA" id="ARBA00023445"/>
    </source>
</evidence>
<dbReference type="InterPro" id="IPR001509">
    <property type="entry name" value="Epimerase_deHydtase"/>
</dbReference>
<organism evidence="5 6">
    <name type="scientific">Populus tomentosa</name>
    <name type="common">Chinese white poplar</name>
    <dbReference type="NCBI Taxonomy" id="118781"/>
    <lineage>
        <taxon>Eukaryota</taxon>
        <taxon>Viridiplantae</taxon>
        <taxon>Streptophyta</taxon>
        <taxon>Embryophyta</taxon>
        <taxon>Tracheophyta</taxon>
        <taxon>Spermatophyta</taxon>
        <taxon>Magnoliopsida</taxon>
        <taxon>eudicotyledons</taxon>
        <taxon>Gunneridae</taxon>
        <taxon>Pentapetalae</taxon>
        <taxon>rosids</taxon>
        <taxon>fabids</taxon>
        <taxon>Malpighiales</taxon>
        <taxon>Salicaceae</taxon>
        <taxon>Saliceae</taxon>
        <taxon>Populus</taxon>
    </lineage>
</organism>
<reference evidence="5" key="1">
    <citation type="journal article" date="2020" name="bioRxiv">
        <title>Hybrid origin of Populus tomentosa Carr. identified through genome sequencing and phylogenomic analysis.</title>
        <authorList>
            <person name="An X."/>
            <person name="Gao K."/>
            <person name="Chen Z."/>
            <person name="Li J."/>
            <person name="Yang X."/>
            <person name="Yang X."/>
            <person name="Zhou J."/>
            <person name="Guo T."/>
            <person name="Zhao T."/>
            <person name="Huang S."/>
            <person name="Miao D."/>
            <person name="Khan W.U."/>
            <person name="Rao P."/>
            <person name="Ye M."/>
            <person name="Lei B."/>
            <person name="Liao W."/>
            <person name="Wang J."/>
            <person name="Ji L."/>
            <person name="Li Y."/>
            <person name="Guo B."/>
            <person name="Mustafa N.S."/>
            <person name="Li S."/>
            <person name="Yun Q."/>
            <person name="Keller S.R."/>
            <person name="Mao J."/>
            <person name="Zhang R."/>
            <person name="Strauss S.H."/>
        </authorList>
    </citation>
    <scope>NUCLEOTIDE SEQUENCE</scope>
    <source>
        <strain evidence="5">GM15</strain>
        <tissue evidence="5">Leaf</tissue>
    </source>
</reference>
<keyword evidence="2" id="KW-0560">Oxidoreductase</keyword>
<evidence type="ECO:0000256" key="2">
    <source>
        <dbReference type="ARBA" id="ARBA00023002"/>
    </source>
</evidence>
<dbReference type="Proteomes" id="UP000886885">
    <property type="component" value="Chromosome 2A"/>
</dbReference>
<dbReference type="GO" id="GO:0016616">
    <property type="term" value="F:oxidoreductase activity, acting on the CH-OH group of donors, NAD or NADP as acceptor"/>
    <property type="evidence" value="ECO:0007669"/>
    <property type="project" value="TreeGrafter"/>
</dbReference>
<feature type="domain" description="NAD-dependent epimerase/dehydratase" evidence="4">
    <location>
        <begin position="31"/>
        <end position="272"/>
    </location>
</feature>
<accession>A0A8X8DC79</accession>
<comment type="caution">
    <text evidence="5">The sequence shown here is derived from an EMBL/GenBank/DDBJ whole genome shotgun (WGS) entry which is preliminary data.</text>
</comment>
<dbReference type="InterPro" id="IPR050425">
    <property type="entry name" value="NAD(P)_dehydrat-like"/>
</dbReference>
<dbReference type="CDD" id="cd08958">
    <property type="entry name" value="FR_SDR_e"/>
    <property type="match status" value="1"/>
</dbReference>